<dbReference type="CDD" id="cd04590">
    <property type="entry name" value="CBS_pair_CorC_HlyC_assoc"/>
    <property type="match status" value="1"/>
</dbReference>
<feature type="domain" description="CBS" evidence="8">
    <location>
        <begin position="51"/>
        <end position="112"/>
    </location>
</feature>
<dbReference type="GO" id="GO:0050660">
    <property type="term" value="F:flavin adenine dinucleotide binding"/>
    <property type="evidence" value="ECO:0007669"/>
    <property type="project" value="InterPro"/>
</dbReference>
<dbReference type="FunFam" id="3.10.580.10:FF:000002">
    <property type="entry name" value="Magnesium/cobalt efflux protein CorC"/>
    <property type="match status" value="1"/>
</dbReference>
<evidence type="ECO:0000256" key="5">
    <source>
        <dbReference type="ARBA" id="ARBA00023122"/>
    </source>
</evidence>
<dbReference type="STRING" id="907348.TresaDRAFT_1104"/>
<dbReference type="InterPro" id="IPR044751">
    <property type="entry name" value="Ion_transp-like_CBS"/>
</dbReference>
<dbReference type="Proteomes" id="UP000003571">
    <property type="component" value="Unassembled WGS sequence"/>
</dbReference>
<keyword evidence="5 6" id="KW-0129">CBS domain</keyword>
<evidence type="ECO:0000256" key="7">
    <source>
        <dbReference type="SAM" id="MobiDB-lite"/>
    </source>
</evidence>
<keyword evidence="3" id="KW-0472">Membrane</keyword>
<dbReference type="Pfam" id="PF03471">
    <property type="entry name" value="CorC_HlyC"/>
    <property type="match status" value="1"/>
</dbReference>
<dbReference type="PANTHER" id="PTHR22777">
    <property type="entry name" value="HEMOLYSIN-RELATED"/>
    <property type="match status" value="1"/>
</dbReference>
<proteinExistence type="inferred from homology"/>
<dbReference type="PANTHER" id="PTHR22777:SF32">
    <property type="entry name" value="UPF0053 INNER MEMBRANE PROTEIN YFJD"/>
    <property type="match status" value="1"/>
</dbReference>
<dbReference type="eggNOG" id="COG1253">
    <property type="taxonomic scope" value="Bacteria"/>
</dbReference>
<name>H7ELF4_9SPIR</name>
<comment type="caution">
    <text evidence="9">The sequence shown here is derived from an EMBL/GenBank/DDBJ whole genome shotgun (WGS) entry which is preliminary data.</text>
</comment>
<sequence length="266" mass="30166">MGLFNFGKKKRDSHGEEPHAKIDDNSMLTEEKKDMIKGVEELSETSVKEVMIPRIDVDFISIDTPQEELLEKVAASGHSRFPVYSESIDNVEGVLYVKDIIKAYSRKEGVDLRGIIRKAYFVPESKRIDSLLREFKRRKIHIAIAIDEYGGVSGIVCMEDIIEEIVGDIQDEFDNENELVVSTGKNAWICDARVNLEELNETISSDFPTEDLDTLGGFVLDLFGRIPSVSERAEFGDFEFTVQKMEGHRINLLKVIKKTEAKTDDN</sequence>
<gene>
    <name evidence="9" type="ORF">TresaDRAFT_1104</name>
</gene>
<keyword evidence="3" id="KW-1003">Cell membrane</keyword>
<evidence type="ECO:0000313" key="9">
    <source>
        <dbReference type="EMBL" id="EIC01495.1"/>
    </source>
</evidence>
<dbReference type="InterPro" id="IPR000644">
    <property type="entry name" value="CBS_dom"/>
</dbReference>
<evidence type="ECO:0000256" key="3">
    <source>
        <dbReference type="ARBA" id="ARBA00022475"/>
    </source>
</evidence>
<dbReference type="GO" id="GO:0005886">
    <property type="term" value="C:plasma membrane"/>
    <property type="evidence" value="ECO:0007669"/>
    <property type="project" value="UniProtKB-SubCell"/>
</dbReference>
<dbReference type="InterPro" id="IPR036318">
    <property type="entry name" value="FAD-bd_PCMH-like_sf"/>
</dbReference>
<dbReference type="AlphaFoldDB" id="H7ELF4"/>
<dbReference type="Gene3D" id="3.10.580.10">
    <property type="entry name" value="CBS-domain"/>
    <property type="match status" value="1"/>
</dbReference>
<evidence type="ECO:0000256" key="1">
    <source>
        <dbReference type="ARBA" id="ARBA00004651"/>
    </source>
</evidence>
<keyword evidence="4" id="KW-0677">Repeat</keyword>
<dbReference type="Gene3D" id="3.30.465.10">
    <property type="match status" value="1"/>
</dbReference>
<evidence type="ECO:0000313" key="10">
    <source>
        <dbReference type="Proteomes" id="UP000003571"/>
    </source>
</evidence>
<feature type="domain" description="CBS" evidence="8">
    <location>
        <begin position="115"/>
        <end position="172"/>
    </location>
</feature>
<accession>H7ELF4</accession>
<dbReference type="InterPro" id="IPR005170">
    <property type="entry name" value="Transptr-assoc_dom"/>
</dbReference>
<evidence type="ECO:0000256" key="2">
    <source>
        <dbReference type="ARBA" id="ARBA00006337"/>
    </source>
</evidence>
<organism evidence="9 10">
    <name type="scientific">Treponema saccharophilum DSM 2985</name>
    <dbReference type="NCBI Taxonomy" id="907348"/>
    <lineage>
        <taxon>Bacteria</taxon>
        <taxon>Pseudomonadati</taxon>
        <taxon>Spirochaetota</taxon>
        <taxon>Spirochaetia</taxon>
        <taxon>Spirochaetales</taxon>
        <taxon>Treponemataceae</taxon>
        <taxon>Treponema</taxon>
    </lineage>
</organism>
<keyword evidence="10" id="KW-1185">Reference proteome</keyword>
<comment type="subcellular location">
    <subcellularLocation>
        <location evidence="1">Cell membrane</location>
        <topology evidence="1">Multi-pass membrane protein</topology>
    </subcellularLocation>
</comment>
<dbReference type="SUPFAM" id="SSF56176">
    <property type="entry name" value="FAD-binding/transporter-associated domain-like"/>
    <property type="match status" value="1"/>
</dbReference>
<comment type="similarity">
    <text evidence="2">Belongs to the UPF0053 family.</text>
</comment>
<dbReference type="EMBL" id="AGRW01000049">
    <property type="protein sequence ID" value="EIC01495.1"/>
    <property type="molecule type" value="Genomic_DNA"/>
</dbReference>
<dbReference type="RefSeq" id="WP_002704762.1">
    <property type="nucleotide sequence ID" value="NZ_AGRW01000049.1"/>
</dbReference>
<dbReference type="SMART" id="SM01091">
    <property type="entry name" value="CorC_HlyC"/>
    <property type="match status" value="1"/>
</dbReference>
<dbReference type="SUPFAM" id="SSF54631">
    <property type="entry name" value="CBS-domain pair"/>
    <property type="match status" value="1"/>
</dbReference>
<evidence type="ECO:0000256" key="4">
    <source>
        <dbReference type="ARBA" id="ARBA00022737"/>
    </source>
</evidence>
<reference evidence="9 10" key="1">
    <citation type="submission" date="2011-09" db="EMBL/GenBank/DDBJ databases">
        <title>The draft genome of Treponema saccharophilum DSM 2985.</title>
        <authorList>
            <consortium name="US DOE Joint Genome Institute (JGI-PGF)"/>
            <person name="Lucas S."/>
            <person name="Copeland A."/>
            <person name="Lapidus A."/>
            <person name="Glavina del Rio T."/>
            <person name="Dalin E."/>
            <person name="Tice H."/>
            <person name="Bruce D."/>
            <person name="Goodwin L."/>
            <person name="Pitluck S."/>
            <person name="Peters L."/>
            <person name="Kyrpides N."/>
            <person name="Mavromatis K."/>
            <person name="Ivanova N."/>
            <person name="Markowitz V."/>
            <person name="Cheng J.-F."/>
            <person name="Hugenholtz P."/>
            <person name="Woyke T."/>
            <person name="Wu D."/>
            <person name="Gronow S."/>
            <person name="Wellnitz S."/>
            <person name="Brambilla E."/>
            <person name="Klenk H.-P."/>
            <person name="Eisen J.A."/>
        </authorList>
    </citation>
    <scope>NUCLEOTIDE SEQUENCE [LARGE SCALE GENOMIC DNA]</scope>
    <source>
        <strain evidence="9 10">DSM 2985</strain>
    </source>
</reference>
<dbReference type="OrthoDB" id="9798188at2"/>
<evidence type="ECO:0000259" key="8">
    <source>
        <dbReference type="PROSITE" id="PS51371"/>
    </source>
</evidence>
<dbReference type="InterPro" id="IPR046342">
    <property type="entry name" value="CBS_dom_sf"/>
</dbReference>
<feature type="region of interest" description="Disordered" evidence="7">
    <location>
        <begin position="1"/>
        <end position="21"/>
    </location>
</feature>
<dbReference type="PATRIC" id="fig|907348.3.peg.1740"/>
<dbReference type="InterPro" id="IPR016169">
    <property type="entry name" value="FAD-bd_PCMH_sub2"/>
</dbReference>
<dbReference type="Pfam" id="PF00571">
    <property type="entry name" value="CBS"/>
    <property type="match status" value="2"/>
</dbReference>
<evidence type="ECO:0000256" key="6">
    <source>
        <dbReference type="PROSITE-ProRule" id="PRU00703"/>
    </source>
</evidence>
<protein>
    <submittedName>
        <fullName evidence="9">CBS domain containing protein</fullName>
    </submittedName>
</protein>
<dbReference type="PROSITE" id="PS51371">
    <property type="entry name" value="CBS"/>
    <property type="match status" value="2"/>
</dbReference>